<dbReference type="RefSeq" id="WP_110520427.1">
    <property type="nucleotide sequence ID" value="NZ_PDOF01000002.1"/>
</dbReference>
<proteinExistence type="predicted"/>
<gene>
    <name evidence="2" type="ORF">CR205_12830</name>
</gene>
<keyword evidence="1" id="KW-0472">Membrane</keyword>
<sequence>MKPLITGAAAGLGIALVLGAVSYMTPIGMTNFFLIAGLLGALALIPLFVRAFRSESMPTPQIFGTSAPGKMTTVSKSEAKGVRDEGSAVSDRTAAAAGAGMAMLAVVLIGALVLYA</sequence>
<comment type="caution">
    <text evidence="2">The sequence shown here is derived from an EMBL/GenBank/DDBJ whole genome shotgun (WGS) entry which is preliminary data.</text>
</comment>
<organism evidence="2 3">
    <name type="scientific">Alteribacter lacisalsi</name>
    <dbReference type="NCBI Taxonomy" id="2045244"/>
    <lineage>
        <taxon>Bacteria</taxon>
        <taxon>Bacillati</taxon>
        <taxon>Bacillota</taxon>
        <taxon>Bacilli</taxon>
        <taxon>Bacillales</taxon>
        <taxon>Bacillaceae</taxon>
        <taxon>Alteribacter</taxon>
    </lineage>
</organism>
<evidence type="ECO:0000313" key="3">
    <source>
        <dbReference type="Proteomes" id="UP000248066"/>
    </source>
</evidence>
<protein>
    <submittedName>
        <fullName evidence="2">Uncharacterized protein</fullName>
    </submittedName>
</protein>
<evidence type="ECO:0000313" key="2">
    <source>
        <dbReference type="EMBL" id="PYZ96589.1"/>
    </source>
</evidence>
<feature type="transmembrane region" description="Helical" evidence="1">
    <location>
        <begin position="93"/>
        <end position="115"/>
    </location>
</feature>
<reference evidence="2 3" key="1">
    <citation type="submission" date="2017-10" db="EMBL/GenBank/DDBJ databases">
        <title>Bacillus sp. nov., a halophilic bacterium isolated from a Yangshapao Lake.</title>
        <authorList>
            <person name="Wang H."/>
        </authorList>
    </citation>
    <scope>NUCLEOTIDE SEQUENCE [LARGE SCALE GENOMIC DNA]</scope>
    <source>
        <strain evidence="2 3">YSP-3</strain>
    </source>
</reference>
<keyword evidence="1" id="KW-1133">Transmembrane helix</keyword>
<dbReference type="OrthoDB" id="2974109at2"/>
<dbReference type="EMBL" id="PDOF01000002">
    <property type="protein sequence ID" value="PYZ96589.1"/>
    <property type="molecule type" value="Genomic_DNA"/>
</dbReference>
<dbReference type="AlphaFoldDB" id="A0A2W0HIG2"/>
<keyword evidence="3" id="KW-1185">Reference proteome</keyword>
<keyword evidence="1" id="KW-0812">Transmembrane</keyword>
<accession>A0A2W0HIG2</accession>
<evidence type="ECO:0000256" key="1">
    <source>
        <dbReference type="SAM" id="Phobius"/>
    </source>
</evidence>
<feature type="transmembrane region" description="Helical" evidence="1">
    <location>
        <begin position="29"/>
        <end position="49"/>
    </location>
</feature>
<name>A0A2W0HIG2_9BACI</name>
<dbReference type="Proteomes" id="UP000248066">
    <property type="component" value="Unassembled WGS sequence"/>
</dbReference>